<accession>A0A1R4FZH4</accession>
<gene>
    <name evidence="8" type="primary">rplT</name>
    <name evidence="10" type="ORF">FM101_06760</name>
</gene>
<reference evidence="10 11" key="1">
    <citation type="submission" date="2017-02" db="EMBL/GenBank/DDBJ databases">
        <authorList>
            <person name="Peterson S.W."/>
        </authorList>
    </citation>
    <scope>NUCLEOTIDE SEQUENCE [LARGE SCALE GENOMIC DNA]</scope>
    <source>
        <strain evidence="10 11">B Ar 00.02</strain>
    </source>
</reference>
<dbReference type="CDD" id="cd07026">
    <property type="entry name" value="Ribosomal_L20"/>
    <property type="match status" value="1"/>
</dbReference>
<comment type="function">
    <text evidence="6 8 9">Binds directly to 23S ribosomal RNA and is necessary for the in vitro assembly process of the 50S ribosomal subunit. It is not involved in the protein synthesizing functions of that subunit.</text>
</comment>
<protein>
    <recommendedName>
        <fullName evidence="7 8">Large ribosomal subunit protein bL20</fullName>
    </recommendedName>
</protein>
<dbReference type="SUPFAM" id="SSF74731">
    <property type="entry name" value="Ribosomal protein L20"/>
    <property type="match status" value="1"/>
</dbReference>
<dbReference type="Gene3D" id="6.10.160.10">
    <property type="match status" value="1"/>
</dbReference>
<evidence type="ECO:0000256" key="5">
    <source>
        <dbReference type="ARBA" id="ARBA00023274"/>
    </source>
</evidence>
<dbReference type="GO" id="GO:0005840">
    <property type="term" value="C:ribosome"/>
    <property type="evidence" value="ECO:0007669"/>
    <property type="project" value="UniProtKB-KW"/>
</dbReference>
<evidence type="ECO:0000256" key="7">
    <source>
        <dbReference type="ARBA" id="ARBA00035172"/>
    </source>
</evidence>
<keyword evidence="11" id="KW-1185">Reference proteome</keyword>
<evidence type="ECO:0000313" key="10">
    <source>
        <dbReference type="EMBL" id="SJM61334.1"/>
    </source>
</evidence>
<evidence type="ECO:0000256" key="2">
    <source>
        <dbReference type="ARBA" id="ARBA00022730"/>
    </source>
</evidence>
<organism evidence="10 11">
    <name type="scientific">Arthrobacter rhombi</name>
    <dbReference type="NCBI Taxonomy" id="71253"/>
    <lineage>
        <taxon>Bacteria</taxon>
        <taxon>Bacillati</taxon>
        <taxon>Actinomycetota</taxon>
        <taxon>Actinomycetes</taxon>
        <taxon>Micrococcales</taxon>
        <taxon>Micrococcaceae</taxon>
        <taxon>Arthrobacter</taxon>
    </lineage>
</organism>
<dbReference type="PANTHER" id="PTHR10986">
    <property type="entry name" value="39S RIBOSOMAL PROTEIN L20"/>
    <property type="match status" value="1"/>
</dbReference>
<proteinExistence type="inferred from homology"/>
<dbReference type="AlphaFoldDB" id="A0A1R4FZH4"/>
<dbReference type="InterPro" id="IPR049946">
    <property type="entry name" value="RIBOSOMAL_L20_CS"/>
</dbReference>
<dbReference type="GO" id="GO:0006412">
    <property type="term" value="P:translation"/>
    <property type="evidence" value="ECO:0007669"/>
    <property type="project" value="InterPro"/>
</dbReference>
<comment type="similarity">
    <text evidence="1 8 9">Belongs to the bacterial ribosomal protein bL20 family.</text>
</comment>
<keyword evidence="3 8" id="KW-0694">RNA-binding</keyword>
<dbReference type="HAMAP" id="MF_00382">
    <property type="entry name" value="Ribosomal_bL20"/>
    <property type="match status" value="1"/>
</dbReference>
<evidence type="ECO:0000256" key="3">
    <source>
        <dbReference type="ARBA" id="ARBA00022884"/>
    </source>
</evidence>
<evidence type="ECO:0000256" key="6">
    <source>
        <dbReference type="ARBA" id="ARBA00024775"/>
    </source>
</evidence>
<sequence length="230" mass="25252">MARVKRAVNAHKKRRVVLERAKGYRGQRSRLYRKAKEQLLHSFVYSYGDRRKRKGDFRRLWIQRINAASRANGLTYNRLIQGLKAAEVEVDRRMLAELAVSDANAFGALVKVAKEALPADVNAPAAEKPATKLPAAPAAKKAAAPKAAAKKAAAPKAAKATEGEGMVKAVEGEDAPEGYVIKGNQSMKYHVPDSTWYEQTQPEFWFNSVEAAKAAGFEPAGGESRQQFSK</sequence>
<dbReference type="GO" id="GO:1990904">
    <property type="term" value="C:ribonucleoprotein complex"/>
    <property type="evidence" value="ECO:0007669"/>
    <property type="project" value="UniProtKB-KW"/>
</dbReference>
<dbReference type="PRINTS" id="PR00062">
    <property type="entry name" value="RIBOSOMALL20"/>
</dbReference>
<dbReference type="RefSeq" id="WP_086997309.1">
    <property type="nucleotide sequence ID" value="NZ_FUHW01000025.1"/>
</dbReference>
<evidence type="ECO:0000256" key="9">
    <source>
        <dbReference type="RuleBase" id="RU000560"/>
    </source>
</evidence>
<dbReference type="Pfam" id="PF00453">
    <property type="entry name" value="Ribosomal_L20"/>
    <property type="match status" value="1"/>
</dbReference>
<name>A0A1R4FZH4_9MICC</name>
<dbReference type="GO" id="GO:0003735">
    <property type="term" value="F:structural constituent of ribosome"/>
    <property type="evidence" value="ECO:0007669"/>
    <property type="project" value="InterPro"/>
</dbReference>
<dbReference type="GO" id="GO:0019843">
    <property type="term" value="F:rRNA binding"/>
    <property type="evidence" value="ECO:0007669"/>
    <property type="project" value="UniProtKB-UniRule"/>
</dbReference>
<evidence type="ECO:0000256" key="4">
    <source>
        <dbReference type="ARBA" id="ARBA00022980"/>
    </source>
</evidence>
<dbReference type="FunFam" id="1.10.1900.20:FF:000001">
    <property type="entry name" value="50S ribosomal protein L20"/>
    <property type="match status" value="1"/>
</dbReference>
<evidence type="ECO:0000256" key="8">
    <source>
        <dbReference type="HAMAP-Rule" id="MF_00382"/>
    </source>
</evidence>
<dbReference type="InterPro" id="IPR035566">
    <property type="entry name" value="Ribosomal_protein_bL20_C"/>
</dbReference>
<dbReference type="NCBIfam" id="TIGR01032">
    <property type="entry name" value="rplT_bact"/>
    <property type="match status" value="1"/>
</dbReference>
<dbReference type="PROSITE" id="PS00937">
    <property type="entry name" value="RIBOSOMAL_L20"/>
    <property type="match status" value="1"/>
</dbReference>
<evidence type="ECO:0000256" key="1">
    <source>
        <dbReference type="ARBA" id="ARBA00007698"/>
    </source>
</evidence>
<evidence type="ECO:0000313" key="11">
    <source>
        <dbReference type="Proteomes" id="UP000195913"/>
    </source>
</evidence>
<dbReference type="GO" id="GO:0000027">
    <property type="term" value="P:ribosomal large subunit assembly"/>
    <property type="evidence" value="ECO:0007669"/>
    <property type="project" value="UniProtKB-UniRule"/>
</dbReference>
<keyword evidence="4 8" id="KW-0689">Ribosomal protein</keyword>
<dbReference type="InterPro" id="IPR005813">
    <property type="entry name" value="Ribosomal_bL20"/>
</dbReference>
<dbReference type="Proteomes" id="UP000195913">
    <property type="component" value="Unassembled WGS sequence"/>
</dbReference>
<dbReference type="Gene3D" id="1.10.1900.20">
    <property type="entry name" value="Ribosomal protein L20"/>
    <property type="match status" value="1"/>
</dbReference>
<keyword evidence="2 8" id="KW-0699">rRNA-binding</keyword>
<keyword evidence="5 8" id="KW-0687">Ribonucleoprotein</keyword>
<dbReference type="EMBL" id="FUHW01000025">
    <property type="protein sequence ID" value="SJM61334.1"/>
    <property type="molecule type" value="Genomic_DNA"/>
</dbReference>